<feature type="compositionally biased region" description="Polar residues" evidence="8">
    <location>
        <begin position="385"/>
        <end position="401"/>
    </location>
</feature>
<dbReference type="Gene3D" id="3.30.160.60">
    <property type="entry name" value="Classic Zinc Finger"/>
    <property type="match status" value="1"/>
</dbReference>
<dbReference type="PANTHER" id="PTHR16515">
    <property type="entry name" value="PR DOMAIN ZINC FINGER PROTEIN"/>
    <property type="match status" value="1"/>
</dbReference>
<dbReference type="EMBL" id="CP120628">
    <property type="protein sequence ID" value="WEW57368.1"/>
    <property type="molecule type" value="Genomic_DNA"/>
</dbReference>
<proteinExistence type="predicted"/>
<name>A0AAF0DFN4_9EURO</name>
<evidence type="ECO:0000259" key="9">
    <source>
        <dbReference type="PROSITE" id="PS50157"/>
    </source>
</evidence>
<evidence type="ECO:0000256" key="5">
    <source>
        <dbReference type="ARBA" id="ARBA00022833"/>
    </source>
</evidence>
<keyword evidence="5" id="KW-0862">Zinc</keyword>
<dbReference type="SMART" id="SM00355">
    <property type="entry name" value="ZnF_C2H2"/>
    <property type="match status" value="3"/>
</dbReference>
<feature type="region of interest" description="Disordered" evidence="8">
    <location>
        <begin position="384"/>
        <end position="420"/>
    </location>
</feature>
<dbReference type="AlphaFoldDB" id="A0AAF0DFN4"/>
<dbReference type="InterPro" id="IPR013087">
    <property type="entry name" value="Znf_C2H2_type"/>
</dbReference>
<evidence type="ECO:0000256" key="4">
    <source>
        <dbReference type="ARBA" id="ARBA00022771"/>
    </source>
</evidence>
<reference evidence="10" key="1">
    <citation type="submission" date="2023-03" db="EMBL/GenBank/DDBJ databases">
        <title>Emydomyces testavorans Genome Sequence.</title>
        <authorList>
            <person name="Hoyer L."/>
        </authorList>
    </citation>
    <scope>NUCLEOTIDE SEQUENCE</scope>
    <source>
        <strain evidence="10">16-2883</strain>
    </source>
</reference>
<dbReference type="Pfam" id="PF00096">
    <property type="entry name" value="zf-C2H2"/>
    <property type="match status" value="1"/>
</dbReference>
<evidence type="ECO:0000256" key="2">
    <source>
        <dbReference type="ARBA" id="ARBA00022723"/>
    </source>
</evidence>
<accession>A0AAF0DFN4</accession>
<sequence length="442" mass="49179">MDLNTRSYSPAAAQQYGPAYSSQSRMLSSPFPTPPQTHACTQSMPTHTSGILGLSVLDCHANQQLPICTLAQSLLPAAVSWPDDQNTTQCYSNQSPNLDEYQGLNIYENIDTISATSSPFVSPLSNASIPNAMTFLTPPSMTRKPTNVMYQDPIPEDPRLQYRSIPVTRQSTTTTKRVKINNDARASQTPAQRAPMQPAYSPYAYETGYAVPAEISRDSANMLLELDHNIKRPEFGSRVQRETQHGLNNANPALDVSCSTTTRDDGAKKQLRKSTATTKGKHACSECGMQFTRKSNCKSHMKIHDPNRKFPHRCTVGQCTKQFSRKTDLVHKKLRRFGCSQCGHHFARQDTLRRHCEDGCRKQKRETQRAAATSAAAASVDCIPTSANPAASRQKPSSSSPYRELNPQRQQHLHPDQTQINSTFMRPTFLSNTHDMTFTKSL</sequence>
<dbReference type="PANTHER" id="PTHR16515:SF49">
    <property type="entry name" value="GASTRULA ZINC FINGER PROTEIN XLCGF49.1-LIKE-RELATED"/>
    <property type="match status" value="1"/>
</dbReference>
<dbReference type="SUPFAM" id="SSF57667">
    <property type="entry name" value="beta-beta-alpha zinc fingers"/>
    <property type="match status" value="1"/>
</dbReference>
<evidence type="ECO:0000313" key="11">
    <source>
        <dbReference type="Proteomes" id="UP001219355"/>
    </source>
</evidence>
<evidence type="ECO:0000256" key="3">
    <source>
        <dbReference type="ARBA" id="ARBA00022737"/>
    </source>
</evidence>
<feature type="domain" description="C2H2-type" evidence="9">
    <location>
        <begin position="337"/>
        <end position="366"/>
    </location>
</feature>
<feature type="region of interest" description="Disordered" evidence="8">
    <location>
        <begin position="22"/>
        <end position="42"/>
    </location>
</feature>
<dbReference type="InterPro" id="IPR050331">
    <property type="entry name" value="Zinc_finger"/>
</dbReference>
<dbReference type="GO" id="GO:0010468">
    <property type="term" value="P:regulation of gene expression"/>
    <property type="evidence" value="ECO:0007669"/>
    <property type="project" value="TreeGrafter"/>
</dbReference>
<protein>
    <recommendedName>
        <fullName evidence="9">C2H2-type domain-containing protein</fullName>
    </recommendedName>
</protein>
<dbReference type="PROSITE" id="PS00028">
    <property type="entry name" value="ZINC_FINGER_C2H2_1"/>
    <property type="match status" value="1"/>
</dbReference>
<feature type="domain" description="C2H2-type" evidence="9">
    <location>
        <begin position="282"/>
        <end position="309"/>
    </location>
</feature>
<evidence type="ECO:0000256" key="7">
    <source>
        <dbReference type="PROSITE-ProRule" id="PRU00042"/>
    </source>
</evidence>
<keyword evidence="3" id="KW-0677">Repeat</keyword>
<evidence type="ECO:0000313" key="10">
    <source>
        <dbReference type="EMBL" id="WEW57368.1"/>
    </source>
</evidence>
<dbReference type="PROSITE" id="PS50157">
    <property type="entry name" value="ZINC_FINGER_C2H2_2"/>
    <property type="match status" value="2"/>
</dbReference>
<evidence type="ECO:0000256" key="1">
    <source>
        <dbReference type="ARBA" id="ARBA00004123"/>
    </source>
</evidence>
<gene>
    <name evidence="10" type="ORF">PRK78_002835</name>
</gene>
<keyword evidence="11" id="KW-1185">Reference proteome</keyword>
<dbReference type="GO" id="GO:0005634">
    <property type="term" value="C:nucleus"/>
    <property type="evidence" value="ECO:0007669"/>
    <property type="project" value="UniProtKB-SubCell"/>
</dbReference>
<dbReference type="InterPro" id="IPR036236">
    <property type="entry name" value="Znf_C2H2_sf"/>
</dbReference>
<comment type="subcellular location">
    <subcellularLocation>
        <location evidence="1">Nucleus</location>
    </subcellularLocation>
</comment>
<keyword evidence="4 7" id="KW-0863">Zinc-finger</keyword>
<keyword evidence="6" id="KW-0539">Nucleus</keyword>
<dbReference type="FunFam" id="3.30.160.60:FF:000100">
    <property type="entry name" value="Zinc finger 45-like"/>
    <property type="match status" value="1"/>
</dbReference>
<dbReference type="GO" id="GO:0008270">
    <property type="term" value="F:zinc ion binding"/>
    <property type="evidence" value="ECO:0007669"/>
    <property type="project" value="UniProtKB-KW"/>
</dbReference>
<dbReference type="Proteomes" id="UP001219355">
    <property type="component" value="Chromosome 2"/>
</dbReference>
<evidence type="ECO:0000256" key="6">
    <source>
        <dbReference type="ARBA" id="ARBA00023242"/>
    </source>
</evidence>
<organism evidence="10 11">
    <name type="scientific">Emydomyces testavorans</name>
    <dbReference type="NCBI Taxonomy" id="2070801"/>
    <lineage>
        <taxon>Eukaryota</taxon>
        <taxon>Fungi</taxon>
        <taxon>Dikarya</taxon>
        <taxon>Ascomycota</taxon>
        <taxon>Pezizomycotina</taxon>
        <taxon>Eurotiomycetes</taxon>
        <taxon>Eurotiomycetidae</taxon>
        <taxon>Onygenales</taxon>
        <taxon>Nannizziopsiaceae</taxon>
        <taxon>Emydomyces</taxon>
    </lineage>
</organism>
<evidence type="ECO:0000256" key="8">
    <source>
        <dbReference type="SAM" id="MobiDB-lite"/>
    </source>
</evidence>
<keyword evidence="2" id="KW-0479">Metal-binding</keyword>